<evidence type="ECO:0000313" key="5">
    <source>
        <dbReference type="Proteomes" id="UP001138672"/>
    </source>
</evidence>
<dbReference type="RefSeq" id="WP_057779519.1">
    <property type="nucleotide sequence ID" value="NZ_JAGGJQ010000009.1"/>
</dbReference>
<dbReference type="EMBL" id="JAUSUU010000009">
    <property type="protein sequence ID" value="MDQ0336508.1"/>
    <property type="molecule type" value="Genomic_DNA"/>
</dbReference>
<keyword evidence="6" id="KW-1185">Reference proteome</keyword>
<keyword evidence="2" id="KW-0472">Membrane</keyword>
<comment type="caution">
    <text evidence="3">The sequence shown here is derived from an EMBL/GenBank/DDBJ whole genome shotgun (WGS) entry which is preliminary data.</text>
</comment>
<keyword evidence="2" id="KW-1133">Transmembrane helix</keyword>
<dbReference type="Proteomes" id="UP001231587">
    <property type="component" value="Unassembled WGS sequence"/>
</dbReference>
<organism evidence="3 5">
    <name type="scientific">Formosa algae</name>
    <dbReference type="NCBI Taxonomy" id="225843"/>
    <lineage>
        <taxon>Bacteria</taxon>
        <taxon>Pseudomonadati</taxon>
        <taxon>Bacteroidota</taxon>
        <taxon>Flavobacteriia</taxon>
        <taxon>Flavobacteriales</taxon>
        <taxon>Flavobacteriaceae</taxon>
        <taxon>Formosa</taxon>
    </lineage>
</organism>
<name>A0A9X0YLP1_9FLAO</name>
<evidence type="ECO:0000313" key="4">
    <source>
        <dbReference type="EMBL" id="MDQ0336508.1"/>
    </source>
</evidence>
<dbReference type="EMBL" id="JAGGJQ010000009">
    <property type="protein sequence ID" value="MBP1841072.1"/>
    <property type="molecule type" value="Genomic_DNA"/>
</dbReference>
<proteinExistence type="predicted"/>
<dbReference type="OrthoDB" id="1115172at2"/>
<dbReference type="Proteomes" id="UP001138672">
    <property type="component" value="Unassembled WGS sequence"/>
</dbReference>
<feature type="coiled-coil region" evidence="1">
    <location>
        <begin position="98"/>
        <end position="132"/>
    </location>
</feature>
<sequence length="294" mass="33217">MEQNTSNNGLKIALGVALVLFLGTAFYTFDLMKKKNETEAQLKEEKQLVMTDLSNMAKQYDVAISESEIANTNLIEARTRIQGLMDSLQISETNVKSLWRYKQKYVNLQKEMDFLLEENDKLKTENNALTTSLDSTRTRLEERNMFTDSLLVQNTALAEVVENAAVLNAVGLKGFGVIERSSGKLIPTERARRADKLRVCFTVAKNTLVQNGDQELYIQVLDPNNNVLGVNEQVIFGEKALNYSLISRFNYENASLNVCEFVASKGDSKFEEGRYVVNVYNEKDLVSTSEFTLK</sequence>
<reference evidence="3" key="1">
    <citation type="submission" date="2021-03" db="EMBL/GenBank/DDBJ databases">
        <title>Genomic Encyclopedia of Type Strains, Phase IV (KMG-IV): sequencing the most valuable type-strain genomes for metagenomic binning, comparative biology and taxonomic classification.</title>
        <authorList>
            <person name="Goeker M."/>
        </authorList>
    </citation>
    <scope>NUCLEOTIDE SEQUENCE</scope>
    <source>
        <strain evidence="3">DSM 15523</strain>
        <strain evidence="4 6">DSM 16476</strain>
    </source>
</reference>
<accession>A0A9X0YLP1</accession>
<protein>
    <submittedName>
        <fullName evidence="3">Regulator of replication initiation timing</fullName>
    </submittedName>
</protein>
<dbReference type="AlphaFoldDB" id="A0A9X0YLP1"/>
<feature type="transmembrane region" description="Helical" evidence="2">
    <location>
        <begin position="12"/>
        <end position="29"/>
    </location>
</feature>
<keyword evidence="1" id="KW-0175">Coiled coil</keyword>
<evidence type="ECO:0000313" key="3">
    <source>
        <dbReference type="EMBL" id="MBP1841072.1"/>
    </source>
</evidence>
<evidence type="ECO:0000256" key="2">
    <source>
        <dbReference type="SAM" id="Phobius"/>
    </source>
</evidence>
<evidence type="ECO:0000256" key="1">
    <source>
        <dbReference type="SAM" id="Coils"/>
    </source>
</evidence>
<gene>
    <name evidence="3" type="ORF">J2Z56_003004</name>
    <name evidence="4" type="ORF">J2Z57_002962</name>
</gene>
<evidence type="ECO:0000313" key="6">
    <source>
        <dbReference type="Proteomes" id="UP001231587"/>
    </source>
</evidence>
<keyword evidence="2" id="KW-0812">Transmembrane</keyword>